<evidence type="ECO:0008006" key="3">
    <source>
        <dbReference type="Google" id="ProtNLM"/>
    </source>
</evidence>
<dbReference type="Gene3D" id="3.20.20.140">
    <property type="entry name" value="Metal-dependent hydrolases"/>
    <property type="match status" value="1"/>
</dbReference>
<comment type="caution">
    <text evidence="1">The sequence shown here is derived from an EMBL/GenBank/DDBJ whole genome shotgun (WGS) entry which is preliminary data.</text>
</comment>
<name>A0A4R3R6S6_9HYPH</name>
<reference evidence="1 2" key="1">
    <citation type="submission" date="2019-03" db="EMBL/GenBank/DDBJ databases">
        <title>Genomic Encyclopedia of Type Strains, Phase IV (KMG-V): Genome sequencing to study the core and pangenomes of soil and plant-associated prokaryotes.</title>
        <authorList>
            <person name="Whitman W."/>
        </authorList>
    </citation>
    <scope>NUCLEOTIDE SEQUENCE [LARGE SCALE GENOMIC DNA]</scope>
    <source>
        <strain evidence="1 2">Gr42</strain>
    </source>
</reference>
<gene>
    <name evidence="1" type="ORF">EV130_10132</name>
</gene>
<evidence type="ECO:0000313" key="2">
    <source>
        <dbReference type="Proteomes" id="UP000295547"/>
    </source>
</evidence>
<sequence>MKDLPIIDPHFHLWDLDNNYYPWLSDGVKPSAFGDCTAISSSGSSCWRWKSSSSRRGG</sequence>
<keyword evidence="2" id="KW-1185">Reference proteome</keyword>
<dbReference type="EMBL" id="SMBJ01000001">
    <property type="protein sequence ID" value="TCU30461.1"/>
    <property type="molecule type" value="Genomic_DNA"/>
</dbReference>
<accession>A0A4R3R6S6</accession>
<protein>
    <recommendedName>
        <fullName evidence="3">Amidohydrolase family protein</fullName>
    </recommendedName>
</protein>
<proteinExistence type="predicted"/>
<dbReference type="Proteomes" id="UP000295547">
    <property type="component" value="Unassembled WGS sequence"/>
</dbReference>
<dbReference type="AlphaFoldDB" id="A0A4R3R6S6"/>
<evidence type="ECO:0000313" key="1">
    <source>
        <dbReference type="EMBL" id="TCU30461.1"/>
    </source>
</evidence>
<organism evidence="1 2">
    <name type="scientific">Rhizobium azibense</name>
    <dbReference type="NCBI Taxonomy" id="1136135"/>
    <lineage>
        <taxon>Bacteria</taxon>
        <taxon>Pseudomonadati</taxon>
        <taxon>Pseudomonadota</taxon>
        <taxon>Alphaproteobacteria</taxon>
        <taxon>Hyphomicrobiales</taxon>
        <taxon>Rhizobiaceae</taxon>
        <taxon>Rhizobium/Agrobacterium group</taxon>
        <taxon>Rhizobium</taxon>
    </lineage>
</organism>